<sequence>MPHRAARQGIGWIRSGGQAAEVLDEVVDFESEEDEEDVDDVDEEVDEDEDVDEEVDEDEDVDEEDFDEVGVLLDDEPRLSLR</sequence>
<name>A0A160NYC2_STRLU</name>
<dbReference type="KEGG" id="slau:SLA_2984"/>
<evidence type="ECO:0000313" key="3">
    <source>
        <dbReference type="Proteomes" id="UP000217676"/>
    </source>
</evidence>
<reference evidence="2 3" key="1">
    <citation type="journal article" date="2016" name="Genome Announc.">
        <title>Complete Genome Sequence of Thiostrepton-Producing Streptomyces laurentii ATCC 31255.</title>
        <authorList>
            <person name="Doi K."/>
            <person name="Fujino Y."/>
            <person name="Nagayoshi Y."/>
            <person name="Ohshima T."/>
            <person name="Ogata S."/>
        </authorList>
    </citation>
    <scope>NUCLEOTIDE SEQUENCE [LARGE SCALE GENOMIC DNA]</scope>
    <source>
        <strain evidence="2 3">ATCC 31255</strain>
    </source>
</reference>
<feature type="compositionally biased region" description="Acidic residues" evidence="1">
    <location>
        <begin position="29"/>
        <end position="68"/>
    </location>
</feature>
<proteinExistence type="predicted"/>
<dbReference type="AlphaFoldDB" id="A0A160NYC2"/>
<keyword evidence="3" id="KW-1185">Reference proteome</keyword>
<evidence type="ECO:0000313" key="2">
    <source>
        <dbReference type="EMBL" id="BAU83899.1"/>
    </source>
</evidence>
<accession>A0A160NYC2</accession>
<dbReference type="Proteomes" id="UP000217676">
    <property type="component" value="Chromosome"/>
</dbReference>
<protein>
    <submittedName>
        <fullName evidence="2">Uncharacterized protein</fullName>
    </submittedName>
</protein>
<feature type="region of interest" description="Disordered" evidence="1">
    <location>
        <begin position="29"/>
        <end position="82"/>
    </location>
</feature>
<organism evidence="2 3">
    <name type="scientific">Streptomyces laurentii</name>
    <dbReference type="NCBI Taxonomy" id="39478"/>
    <lineage>
        <taxon>Bacteria</taxon>
        <taxon>Bacillati</taxon>
        <taxon>Actinomycetota</taxon>
        <taxon>Actinomycetes</taxon>
        <taxon>Kitasatosporales</taxon>
        <taxon>Streptomycetaceae</taxon>
        <taxon>Streptomyces</taxon>
    </lineage>
</organism>
<gene>
    <name evidence="2" type="ORF">SLA_2984</name>
</gene>
<evidence type="ECO:0000256" key="1">
    <source>
        <dbReference type="SAM" id="MobiDB-lite"/>
    </source>
</evidence>
<dbReference type="EMBL" id="AP017424">
    <property type="protein sequence ID" value="BAU83899.1"/>
    <property type="molecule type" value="Genomic_DNA"/>
</dbReference>